<dbReference type="EMBL" id="CAXJRC010000023">
    <property type="protein sequence ID" value="CAL2107129.1"/>
    <property type="molecule type" value="Genomic_DNA"/>
</dbReference>
<sequence length="204" mass="22824">MKKISITLLFLLLGLVVKAQEDISLFRLLSANYHEGLPYLNHDIETDEASLEPNLAIKYQLNTGYLGTFIIIPKGKGSVLIESLKKRGYFLKYDKGSSKSLRFEKLDNKNKLPRLNENTNSTYLFNLNYAGSVSSRASQSSLNPFRHVYITPAGSGTELAFSNEDGKLEVKSVTDEDGKRTSTSSPAKLASKFIFHLQRIKNVL</sequence>
<proteinExistence type="predicted"/>
<evidence type="ECO:0000313" key="2">
    <source>
        <dbReference type="Proteomes" id="UP001497602"/>
    </source>
</evidence>
<reference evidence="1 2" key="1">
    <citation type="submission" date="2024-05" db="EMBL/GenBank/DDBJ databases">
        <authorList>
            <person name="Duchaud E."/>
        </authorList>
    </citation>
    <scope>NUCLEOTIDE SEQUENCE [LARGE SCALE GENOMIC DNA]</scope>
    <source>
        <strain evidence="1">Ena-SAMPLE-TAB-13-05-2024-13:56:06:370-140305</strain>
    </source>
</reference>
<protein>
    <submittedName>
        <fullName evidence="1">Uncharacterized protein</fullName>
    </submittedName>
</protein>
<name>A0ABP1FFK9_9FLAO</name>
<gene>
    <name evidence="1" type="ORF">T190115A13A_300013</name>
</gene>
<accession>A0ABP1FFK9</accession>
<evidence type="ECO:0000313" key="1">
    <source>
        <dbReference type="EMBL" id="CAL2107129.1"/>
    </source>
</evidence>
<comment type="caution">
    <text evidence="1">The sequence shown here is derived from an EMBL/GenBank/DDBJ whole genome shotgun (WGS) entry which is preliminary data.</text>
</comment>
<dbReference type="RefSeq" id="WP_348738785.1">
    <property type="nucleotide sequence ID" value="NZ_CAXJRC010000023.1"/>
</dbReference>
<keyword evidence="2" id="KW-1185">Reference proteome</keyword>
<dbReference type="Proteomes" id="UP001497602">
    <property type="component" value="Unassembled WGS sequence"/>
</dbReference>
<organism evidence="1 2">
    <name type="scientific">Tenacibaculum vairaonense</name>
    <dbReference type="NCBI Taxonomy" id="3137860"/>
    <lineage>
        <taxon>Bacteria</taxon>
        <taxon>Pseudomonadati</taxon>
        <taxon>Bacteroidota</taxon>
        <taxon>Flavobacteriia</taxon>
        <taxon>Flavobacteriales</taxon>
        <taxon>Flavobacteriaceae</taxon>
        <taxon>Tenacibaculum</taxon>
    </lineage>
</organism>